<proteinExistence type="predicted"/>
<sequence length="58" mass="6460">MDDGDLSSSAAIRWRSYSDNPVQTFLTGGRKIANSKSGFGFRVPAHFCGHCRLMLIKR</sequence>
<dbReference type="AlphaFoldDB" id="A0A5C6A1V7"/>
<comment type="caution">
    <text evidence="2">The sequence shown here is derived from an EMBL/GenBank/DDBJ whole genome shotgun (WGS) entry which is preliminary data.</text>
</comment>
<accession>A0A5C6A1V7</accession>
<organism evidence="2 3">
    <name type="scientific">Stieleria varia</name>
    <dbReference type="NCBI Taxonomy" id="2528005"/>
    <lineage>
        <taxon>Bacteria</taxon>
        <taxon>Pseudomonadati</taxon>
        <taxon>Planctomycetota</taxon>
        <taxon>Planctomycetia</taxon>
        <taxon>Pirellulales</taxon>
        <taxon>Pirellulaceae</taxon>
        <taxon>Stieleria</taxon>
    </lineage>
</organism>
<protein>
    <recommendedName>
        <fullName evidence="1">DUF6487 domain-containing protein</fullName>
    </recommendedName>
</protein>
<name>A0A5C6A1V7_9BACT</name>
<gene>
    <name evidence="2" type="ORF">Pla52n_56600</name>
</gene>
<reference evidence="2 3" key="1">
    <citation type="submission" date="2019-02" db="EMBL/GenBank/DDBJ databases">
        <title>Deep-cultivation of Planctomycetes and their phenomic and genomic characterization uncovers novel biology.</title>
        <authorList>
            <person name="Wiegand S."/>
            <person name="Jogler M."/>
            <person name="Boedeker C."/>
            <person name="Pinto D."/>
            <person name="Vollmers J."/>
            <person name="Rivas-Marin E."/>
            <person name="Kohn T."/>
            <person name="Peeters S.H."/>
            <person name="Heuer A."/>
            <person name="Rast P."/>
            <person name="Oberbeckmann S."/>
            <person name="Bunk B."/>
            <person name="Jeske O."/>
            <person name="Meyerdierks A."/>
            <person name="Storesund J.E."/>
            <person name="Kallscheuer N."/>
            <person name="Luecker S."/>
            <person name="Lage O.M."/>
            <person name="Pohl T."/>
            <person name="Merkel B.J."/>
            <person name="Hornburger P."/>
            <person name="Mueller R.-W."/>
            <person name="Bruemmer F."/>
            <person name="Labrenz M."/>
            <person name="Spormann A.M."/>
            <person name="Op Den Camp H."/>
            <person name="Overmann J."/>
            <person name="Amann R."/>
            <person name="Jetten M.S.M."/>
            <person name="Mascher T."/>
            <person name="Medema M.H."/>
            <person name="Devos D.P."/>
            <person name="Kaster A.-K."/>
            <person name="Ovreas L."/>
            <person name="Rohde M."/>
            <person name="Galperin M.Y."/>
            <person name="Jogler C."/>
        </authorList>
    </citation>
    <scope>NUCLEOTIDE SEQUENCE [LARGE SCALE GENOMIC DNA]</scope>
    <source>
        <strain evidence="2 3">Pla52n</strain>
    </source>
</reference>
<dbReference type="Proteomes" id="UP000320176">
    <property type="component" value="Unassembled WGS sequence"/>
</dbReference>
<keyword evidence="3" id="KW-1185">Reference proteome</keyword>
<feature type="domain" description="DUF6487" evidence="1">
    <location>
        <begin position="1"/>
        <end position="57"/>
    </location>
</feature>
<evidence type="ECO:0000259" key="1">
    <source>
        <dbReference type="Pfam" id="PF20097"/>
    </source>
</evidence>
<evidence type="ECO:0000313" key="3">
    <source>
        <dbReference type="Proteomes" id="UP000320176"/>
    </source>
</evidence>
<dbReference type="Pfam" id="PF20097">
    <property type="entry name" value="DUF6487"/>
    <property type="match status" value="1"/>
</dbReference>
<dbReference type="InterPro" id="IPR045504">
    <property type="entry name" value="DUF6487"/>
</dbReference>
<dbReference type="EMBL" id="SJPN01000008">
    <property type="protein sequence ID" value="TWT93832.1"/>
    <property type="molecule type" value="Genomic_DNA"/>
</dbReference>
<evidence type="ECO:0000313" key="2">
    <source>
        <dbReference type="EMBL" id="TWT93832.1"/>
    </source>
</evidence>